<dbReference type="SMART" id="SM00283">
    <property type="entry name" value="MA"/>
    <property type="match status" value="1"/>
</dbReference>
<dbReference type="InterPro" id="IPR004089">
    <property type="entry name" value="MCPsignal_dom"/>
</dbReference>
<dbReference type="SUPFAM" id="SSF58104">
    <property type="entry name" value="Methyl-accepting chemotaxis protein (MCP) signaling domain"/>
    <property type="match status" value="1"/>
</dbReference>
<dbReference type="InterPro" id="IPR025991">
    <property type="entry name" value="Chemoreceptor_zinc-bind_dom"/>
</dbReference>
<proteinExistence type="predicted"/>
<dbReference type="PROSITE" id="PS50111">
    <property type="entry name" value="CHEMOTAXIS_TRANSDUC_2"/>
    <property type="match status" value="1"/>
</dbReference>
<evidence type="ECO:0000259" key="3">
    <source>
        <dbReference type="PROSITE" id="PS50111"/>
    </source>
</evidence>
<keyword evidence="1 2" id="KW-0807">Transducer</keyword>
<keyword evidence="5" id="KW-1185">Reference proteome</keyword>
<dbReference type="EMBL" id="OBEI01000004">
    <property type="protein sequence ID" value="SNZ08168.1"/>
    <property type="molecule type" value="Genomic_DNA"/>
</dbReference>
<feature type="domain" description="Methyl-accepting transducer" evidence="3">
    <location>
        <begin position="34"/>
        <end position="267"/>
    </location>
</feature>
<dbReference type="PANTHER" id="PTHR32089:SF112">
    <property type="entry name" value="LYSOZYME-LIKE PROTEIN-RELATED"/>
    <property type="match status" value="1"/>
</dbReference>
<dbReference type="Gene3D" id="1.20.120.30">
    <property type="entry name" value="Aspartate receptor, ligand-binding domain"/>
    <property type="match status" value="1"/>
</dbReference>
<dbReference type="AlphaFoldDB" id="A0A285NFW5"/>
<dbReference type="Pfam" id="PF13682">
    <property type="entry name" value="CZB"/>
    <property type="match status" value="1"/>
</dbReference>
<dbReference type="GO" id="GO:0007165">
    <property type="term" value="P:signal transduction"/>
    <property type="evidence" value="ECO:0007669"/>
    <property type="project" value="UniProtKB-KW"/>
</dbReference>
<dbReference type="Pfam" id="PF00015">
    <property type="entry name" value="MCPsignal"/>
    <property type="match status" value="1"/>
</dbReference>
<sequence>MFFKKRSTGIEEKKTTDPSTFDNILPEFAKAIYNSSLTSGAGFEIKVEVESYYQHLKDIFVRTDNISNLLDNIQNHVDQVNSFQNSLKGMIHNAGSSLEETIRIINISESTIIQLVRSMDNLKKNINGIRDVLNIISEISNQTNLLALNAAIEAARAGEHGKGFAVVADEVRNLATKAAQNIENIGTVIENIISDTNKNVDEVISVKNTISKITQNSENISSIFLEVKEKNDNISLKVEKAYSEILNISDSLKVIIQDIKGIESLLGNIVTLAENVSSKTSNNLEEYLSIWQKITQNQKSFSTELLKRIVDHAVWMEKISLSLEGKIDWTPTDHTQCNLGKWYYSKGKEEIKMYDQQAVEIFNSIEEPHARLHTIGISAIRKAKEKEAKEAIELAKKMYRESKEIIDKLFQLYNVVSINVNAGETR</sequence>
<evidence type="ECO:0000313" key="4">
    <source>
        <dbReference type="EMBL" id="SNZ08168.1"/>
    </source>
</evidence>
<dbReference type="Gene3D" id="1.10.287.950">
    <property type="entry name" value="Methyl-accepting chemotaxis protein"/>
    <property type="match status" value="1"/>
</dbReference>
<reference evidence="5" key="1">
    <citation type="submission" date="2017-09" db="EMBL/GenBank/DDBJ databases">
        <authorList>
            <person name="Varghese N."/>
            <person name="Submissions S."/>
        </authorList>
    </citation>
    <scope>NUCLEOTIDE SEQUENCE [LARGE SCALE GENOMIC DNA]</scope>
    <source>
        <strain evidence="5">DSM 15103</strain>
    </source>
</reference>
<dbReference type="PANTHER" id="PTHR32089">
    <property type="entry name" value="METHYL-ACCEPTING CHEMOTAXIS PROTEIN MCPB"/>
    <property type="match status" value="1"/>
</dbReference>
<dbReference type="GO" id="GO:0016020">
    <property type="term" value="C:membrane"/>
    <property type="evidence" value="ECO:0007669"/>
    <property type="project" value="InterPro"/>
</dbReference>
<gene>
    <name evidence="4" type="ORF">SAMN06265182_1193</name>
</gene>
<evidence type="ECO:0000256" key="1">
    <source>
        <dbReference type="ARBA" id="ARBA00023224"/>
    </source>
</evidence>
<organism evidence="4 5">
    <name type="scientific">Persephonella hydrogeniphila</name>
    <dbReference type="NCBI Taxonomy" id="198703"/>
    <lineage>
        <taxon>Bacteria</taxon>
        <taxon>Pseudomonadati</taxon>
        <taxon>Aquificota</taxon>
        <taxon>Aquificia</taxon>
        <taxon>Aquificales</taxon>
        <taxon>Hydrogenothermaceae</taxon>
        <taxon>Persephonella</taxon>
    </lineage>
</organism>
<protein>
    <submittedName>
        <fullName evidence="4">Methyl-accepting chemotaxis protein</fullName>
    </submittedName>
</protein>
<accession>A0A285NFW5</accession>
<evidence type="ECO:0000313" key="5">
    <source>
        <dbReference type="Proteomes" id="UP000219036"/>
    </source>
</evidence>
<dbReference type="Proteomes" id="UP000219036">
    <property type="component" value="Unassembled WGS sequence"/>
</dbReference>
<dbReference type="OrthoDB" id="13222at2"/>
<evidence type="ECO:0000256" key="2">
    <source>
        <dbReference type="PROSITE-ProRule" id="PRU00284"/>
    </source>
</evidence>
<name>A0A285NFW5_9AQUI</name>